<dbReference type="Proteomes" id="UP000054350">
    <property type="component" value="Unassembled WGS sequence"/>
</dbReference>
<proteinExistence type="predicted"/>
<keyword evidence="2" id="KW-1185">Reference proteome</keyword>
<protein>
    <submittedName>
        <fullName evidence="1">Uncharacterized protein</fullName>
    </submittedName>
</protein>
<gene>
    <name evidence="1" type="ORF">AMAG_02767</name>
</gene>
<dbReference type="EMBL" id="GG745331">
    <property type="protein sequence ID" value="KNE57007.1"/>
    <property type="molecule type" value="Genomic_DNA"/>
</dbReference>
<evidence type="ECO:0000313" key="1">
    <source>
        <dbReference type="EMBL" id="KNE57007.1"/>
    </source>
</evidence>
<organism evidence="1 2">
    <name type="scientific">Allomyces macrogynus (strain ATCC 38327)</name>
    <name type="common">Allomyces javanicus var. macrogynus</name>
    <dbReference type="NCBI Taxonomy" id="578462"/>
    <lineage>
        <taxon>Eukaryota</taxon>
        <taxon>Fungi</taxon>
        <taxon>Fungi incertae sedis</taxon>
        <taxon>Blastocladiomycota</taxon>
        <taxon>Blastocladiomycetes</taxon>
        <taxon>Blastocladiales</taxon>
        <taxon>Blastocladiaceae</taxon>
        <taxon>Allomyces</taxon>
    </lineage>
</organism>
<accession>A0A0L0S397</accession>
<reference evidence="1 2" key="1">
    <citation type="submission" date="2009-11" db="EMBL/GenBank/DDBJ databases">
        <title>Annotation of Allomyces macrogynus ATCC 38327.</title>
        <authorList>
            <consortium name="The Broad Institute Genome Sequencing Platform"/>
            <person name="Russ C."/>
            <person name="Cuomo C."/>
            <person name="Burger G."/>
            <person name="Gray M.W."/>
            <person name="Holland P.W.H."/>
            <person name="King N."/>
            <person name="Lang F.B.F."/>
            <person name="Roger A.J."/>
            <person name="Ruiz-Trillo I."/>
            <person name="Young S.K."/>
            <person name="Zeng Q."/>
            <person name="Gargeya S."/>
            <person name="Fitzgerald M."/>
            <person name="Haas B."/>
            <person name="Abouelleil A."/>
            <person name="Alvarado L."/>
            <person name="Arachchi H.M."/>
            <person name="Berlin A."/>
            <person name="Chapman S.B."/>
            <person name="Gearin G."/>
            <person name="Goldberg J."/>
            <person name="Griggs A."/>
            <person name="Gujja S."/>
            <person name="Hansen M."/>
            <person name="Heiman D."/>
            <person name="Howarth C."/>
            <person name="Larimer J."/>
            <person name="Lui A."/>
            <person name="MacDonald P.J.P."/>
            <person name="McCowen C."/>
            <person name="Montmayeur A."/>
            <person name="Murphy C."/>
            <person name="Neiman D."/>
            <person name="Pearson M."/>
            <person name="Priest M."/>
            <person name="Roberts A."/>
            <person name="Saif S."/>
            <person name="Shea T."/>
            <person name="Sisk P."/>
            <person name="Stolte C."/>
            <person name="Sykes S."/>
            <person name="Wortman J."/>
            <person name="Nusbaum C."/>
            <person name="Birren B."/>
        </authorList>
    </citation>
    <scope>NUCLEOTIDE SEQUENCE [LARGE SCALE GENOMIC DNA]</scope>
    <source>
        <strain evidence="1 2">ATCC 38327</strain>
    </source>
</reference>
<evidence type="ECO:0000313" key="2">
    <source>
        <dbReference type="Proteomes" id="UP000054350"/>
    </source>
</evidence>
<dbReference type="AlphaFoldDB" id="A0A0L0S397"/>
<dbReference type="VEuPathDB" id="FungiDB:AMAG_02767"/>
<reference evidence="2" key="2">
    <citation type="submission" date="2009-11" db="EMBL/GenBank/DDBJ databases">
        <title>The Genome Sequence of Allomyces macrogynus strain ATCC 38327.</title>
        <authorList>
            <consortium name="The Broad Institute Genome Sequencing Platform"/>
            <person name="Russ C."/>
            <person name="Cuomo C."/>
            <person name="Shea T."/>
            <person name="Young S.K."/>
            <person name="Zeng Q."/>
            <person name="Koehrsen M."/>
            <person name="Haas B."/>
            <person name="Borodovsky M."/>
            <person name="Guigo R."/>
            <person name="Alvarado L."/>
            <person name="Berlin A."/>
            <person name="Borenstein D."/>
            <person name="Chen Z."/>
            <person name="Engels R."/>
            <person name="Freedman E."/>
            <person name="Gellesch M."/>
            <person name="Goldberg J."/>
            <person name="Griggs A."/>
            <person name="Gujja S."/>
            <person name="Heiman D."/>
            <person name="Hepburn T."/>
            <person name="Howarth C."/>
            <person name="Jen D."/>
            <person name="Larson L."/>
            <person name="Lewis B."/>
            <person name="Mehta T."/>
            <person name="Park D."/>
            <person name="Pearson M."/>
            <person name="Roberts A."/>
            <person name="Saif S."/>
            <person name="Shenoy N."/>
            <person name="Sisk P."/>
            <person name="Stolte C."/>
            <person name="Sykes S."/>
            <person name="Walk T."/>
            <person name="White J."/>
            <person name="Yandava C."/>
            <person name="Burger G."/>
            <person name="Gray M.W."/>
            <person name="Holland P.W.H."/>
            <person name="King N."/>
            <person name="Lang F.B.F."/>
            <person name="Roger A.J."/>
            <person name="Ruiz-Trillo I."/>
            <person name="Lander E."/>
            <person name="Nusbaum C."/>
        </authorList>
    </citation>
    <scope>NUCLEOTIDE SEQUENCE [LARGE SCALE GENOMIC DNA]</scope>
    <source>
        <strain evidence="2">ATCC 38327</strain>
    </source>
</reference>
<sequence>MRVPTLAAGAMATLTAHVPVLPMWSRPVIAPLISLRLEYVMTNDGHGVPPRRVMQDLGRHCAYPPNPNADDAVADPRTKLAPHQLLHSVTIDVTLANIPKAVPLTTVVYELLARIDPDALHLQIVPTDHDAWRVVSRDCGRRDSSLLVADIRPSPVAHARLIVGSMSAHTLANTVAHWVRDGSLRVADGFVRESEGGLHAEKRLGGTMLGVLDSASLPDMYREVAELTMQYKEQSERSME</sequence>
<name>A0A0L0S397_ALLM3</name>